<sequence length="118" mass="13304">MPDPKFRAKNGIRTMWLPIKIDSGAQKFHLGDAKILLVTEGTDSSKTINLYYEVDTASYEFYSKISLVFFVVGVAEEVPEGSMHVGSVRLRDGNVFHIYSRLEDDEESEDGVQLQAEE</sequence>
<gene>
    <name evidence="2" type="primary">76</name>
    <name evidence="2" type="ORF">SEA_RICKMORE_76</name>
</gene>
<dbReference type="GeneID" id="55613864"/>
<feature type="domain" description="DUF7352" evidence="1">
    <location>
        <begin position="16"/>
        <end position="106"/>
    </location>
</feature>
<dbReference type="Pfam" id="PF24043">
    <property type="entry name" value="DUF7352"/>
    <property type="match status" value="1"/>
</dbReference>
<dbReference type="KEGG" id="vg:55613864"/>
<reference evidence="2 3" key="1">
    <citation type="submission" date="2019-01" db="EMBL/GenBank/DDBJ databases">
        <authorList>
            <person name="Mendiola A."/>
            <person name="Dhungana S."/>
            <person name="Koga A.P."/>
            <person name="Garlena R.A."/>
            <person name="Russell D.A."/>
            <person name="Pope W.H."/>
            <person name="Jacobs-Sera D."/>
            <person name="Hatfull G.F."/>
        </authorList>
    </citation>
    <scope>NUCLEOTIDE SEQUENCE [LARGE SCALE GENOMIC DNA]</scope>
</reference>
<dbReference type="InterPro" id="IPR055776">
    <property type="entry name" value="DUF7352"/>
</dbReference>
<dbReference type="Proteomes" id="UP000290536">
    <property type="component" value="Segment"/>
</dbReference>
<proteinExistence type="predicted"/>
<evidence type="ECO:0000259" key="1">
    <source>
        <dbReference type="Pfam" id="PF24043"/>
    </source>
</evidence>
<protein>
    <recommendedName>
        <fullName evidence="1">DUF7352 domain-containing protein</fullName>
    </recommendedName>
</protein>
<dbReference type="RefSeq" id="YP_009843573.1">
    <property type="nucleotide sequence ID" value="NC_048749.1"/>
</dbReference>
<name>A0A410TB80_9CAUD</name>
<keyword evidence="3" id="KW-1185">Reference proteome</keyword>
<organism evidence="2 3">
    <name type="scientific">Gordonia phage Rickmore</name>
    <dbReference type="NCBI Taxonomy" id="2507854"/>
    <lineage>
        <taxon>Viruses</taxon>
        <taxon>Duplodnaviria</taxon>
        <taxon>Heunggongvirae</taxon>
        <taxon>Uroviricota</taxon>
        <taxon>Caudoviricetes</taxon>
        <taxon>Deejayvirinae</taxon>
        <taxon>Kenoshavirus</taxon>
        <taxon>Kenoshavirus rickmore</taxon>
    </lineage>
</organism>
<dbReference type="EMBL" id="MK376953">
    <property type="protein sequence ID" value="QAU06310.1"/>
    <property type="molecule type" value="Genomic_DNA"/>
</dbReference>
<evidence type="ECO:0000313" key="2">
    <source>
        <dbReference type="EMBL" id="QAU06310.1"/>
    </source>
</evidence>
<accession>A0A410TB80</accession>
<evidence type="ECO:0000313" key="3">
    <source>
        <dbReference type="Proteomes" id="UP000290536"/>
    </source>
</evidence>